<evidence type="ECO:0008006" key="4">
    <source>
        <dbReference type="Google" id="ProtNLM"/>
    </source>
</evidence>
<accession>A0A1Y2I0N4</accession>
<keyword evidence="1" id="KW-0732">Signal</keyword>
<evidence type="ECO:0000313" key="2">
    <source>
        <dbReference type="EMBL" id="ORZ39543.1"/>
    </source>
</evidence>
<keyword evidence="3" id="KW-1185">Reference proteome</keyword>
<sequence length="84" mass="9742">MQPTHPTSPRSLCSLVLYLFVPSRFAVKWPAAPRSLAICASFHCYLMSLHRSFRLPCLCSSWASPSWISFHIFMFIYCRPTSWL</sequence>
<evidence type="ECO:0000313" key="3">
    <source>
        <dbReference type="Proteomes" id="UP000193411"/>
    </source>
</evidence>
<dbReference type="Proteomes" id="UP000193411">
    <property type="component" value="Unassembled WGS sequence"/>
</dbReference>
<gene>
    <name evidence="2" type="ORF">BCR44DRAFT_1249602</name>
</gene>
<name>A0A1Y2I0N4_9FUNG</name>
<feature type="signal peptide" evidence="1">
    <location>
        <begin position="1"/>
        <end position="26"/>
    </location>
</feature>
<comment type="caution">
    <text evidence="2">The sequence shown here is derived from an EMBL/GenBank/DDBJ whole genome shotgun (WGS) entry which is preliminary data.</text>
</comment>
<feature type="chain" id="PRO_5012643861" description="Secreted protein" evidence="1">
    <location>
        <begin position="27"/>
        <end position="84"/>
    </location>
</feature>
<dbReference type="EMBL" id="MCFL01000005">
    <property type="protein sequence ID" value="ORZ39543.1"/>
    <property type="molecule type" value="Genomic_DNA"/>
</dbReference>
<evidence type="ECO:0000256" key="1">
    <source>
        <dbReference type="SAM" id="SignalP"/>
    </source>
</evidence>
<dbReference type="AlphaFoldDB" id="A0A1Y2I0N4"/>
<proteinExistence type="predicted"/>
<organism evidence="2 3">
    <name type="scientific">Catenaria anguillulae PL171</name>
    <dbReference type="NCBI Taxonomy" id="765915"/>
    <lineage>
        <taxon>Eukaryota</taxon>
        <taxon>Fungi</taxon>
        <taxon>Fungi incertae sedis</taxon>
        <taxon>Blastocladiomycota</taxon>
        <taxon>Blastocladiomycetes</taxon>
        <taxon>Blastocladiales</taxon>
        <taxon>Catenariaceae</taxon>
        <taxon>Catenaria</taxon>
    </lineage>
</organism>
<reference evidence="2 3" key="1">
    <citation type="submission" date="2016-07" db="EMBL/GenBank/DDBJ databases">
        <title>Pervasive Adenine N6-methylation of Active Genes in Fungi.</title>
        <authorList>
            <consortium name="DOE Joint Genome Institute"/>
            <person name="Mondo S.J."/>
            <person name="Dannebaum R.O."/>
            <person name="Kuo R.C."/>
            <person name="Labutti K."/>
            <person name="Haridas S."/>
            <person name="Kuo A."/>
            <person name="Salamov A."/>
            <person name="Ahrendt S.R."/>
            <person name="Lipzen A."/>
            <person name="Sullivan W."/>
            <person name="Andreopoulos W.B."/>
            <person name="Clum A."/>
            <person name="Lindquist E."/>
            <person name="Daum C."/>
            <person name="Ramamoorthy G.K."/>
            <person name="Gryganskyi A."/>
            <person name="Culley D."/>
            <person name="Magnuson J.K."/>
            <person name="James T.Y."/>
            <person name="O'Malley M.A."/>
            <person name="Stajich J.E."/>
            <person name="Spatafora J.W."/>
            <person name="Visel A."/>
            <person name="Grigoriev I.V."/>
        </authorList>
    </citation>
    <scope>NUCLEOTIDE SEQUENCE [LARGE SCALE GENOMIC DNA]</scope>
    <source>
        <strain evidence="2 3">PL171</strain>
    </source>
</reference>
<protein>
    <recommendedName>
        <fullName evidence="4">Secreted protein</fullName>
    </recommendedName>
</protein>